<protein>
    <recommendedName>
        <fullName evidence="1">alkaline phosphatase</fullName>
        <ecNumber evidence="1">3.1.3.1</ecNumber>
    </recommendedName>
</protein>
<comment type="caution">
    <text evidence="2">The sequence shown here is derived from an EMBL/GenBank/DDBJ whole genome shotgun (WGS) entry which is preliminary data.</text>
</comment>
<dbReference type="GeneID" id="98117407"/>
<gene>
    <name evidence="2" type="ORF">HOO65_030590</name>
</gene>
<evidence type="ECO:0000256" key="1">
    <source>
        <dbReference type="ARBA" id="ARBA00012647"/>
    </source>
</evidence>
<dbReference type="RefSeq" id="XP_070860269.1">
    <property type="nucleotide sequence ID" value="XM_071002386.1"/>
</dbReference>
<evidence type="ECO:0000313" key="3">
    <source>
        <dbReference type="Proteomes" id="UP001610728"/>
    </source>
</evidence>
<accession>A0ABR4MLG1</accession>
<organism evidence="2 3">
    <name type="scientific">Ceratocystis lukuohia</name>
    <dbReference type="NCBI Taxonomy" id="2019550"/>
    <lineage>
        <taxon>Eukaryota</taxon>
        <taxon>Fungi</taxon>
        <taxon>Dikarya</taxon>
        <taxon>Ascomycota</taxon>
        <taxon>Pezizomycotina</taxon>
        <taxon>Sordariomycetes</taxon>
        <taxon>Hypocreomycetidae</taxon>
        <taxon>Microascales</taxon>
        <taxon>Ceratocystidaceae</taxon>
        <taxon>Ceratocystis</taxon>
    </lineage>
</organism>
<dbReference type="EC" id="3.1.3.1" evidence="1"/>
<dbReference type="SUPFAM" id="SSF53649">
    <property type="entry name" value="Alkaline phosphatase-like"/>
    <property type="match status" value="1"/>
</dbReference>
<dbReference type="Proteomes" id="UP001610728">
    <property type="component" value="Unassembled WGS sequence"/>
</dbReference>
<sequence>MAKLTSKSIVNVASKIYHRIHIKGPGDDRKAKNVILFIGDVNRKYQSHMAMNLFPTLGHQITHSIDTTMTDSANLASALYNGHKGSARSMGVYPDSSPDQFDDLKVETIAELVTRILGMHWGAATTANLNGATPAALVSHTCSRSNYGPIIDYILNGITKYTGNEYVGPEVFLVLKDAGV</sequence>
<proteinExistence type="predicted"/>
<dbReference type="Pfam" id="PF00245">
    <property type="entry name" value="Alk_phosphatase"/>
    <property type="match status" value="1"/>
</dbReference>
<dbReference type="PANTHER" id="PTHR11596:SF72">
    <property type="entry name" value="ALKALINE PHOSPHATASE"/>
    <property type="match status" value="1"/>
</dbReference>
<reference evidence="2 3" key="1">
    <citation type="submission" date="2020-05" db="EMBL/GenBank/DDBJ databases">
        <title>Ceratocystis lukuohia genome.</title>
        <authorList>
            <person name="Harrington T.C."/>
            <person name="Kim K."/>
            <person name="Mayers C.G."/>
        </authorList>
    </citation>
    <scope>NUCLEOTIDE SEQUENCE [LARGE SCALE GENOMIC DNA]</scope>
    <source>
        <strain evidence="2 3">C4212</strain>
    </source>
</reference>
<dbReference type="EMBL" id="JABSNW010000003">
    <property type="protein sequence ID" value="KAL2889089.1"/>
    <property type="molecule type" value="Genomic_DNA"/>
</dbReference>
<keyword evidence="3" id="KW-1185">Reference proteome</keyword>
<name>A0ABR4MLG1_9PEZI</name>
<evidence type="ECO:0000313" key="2">
    <source>
        <dbReference type="EMBL" id="KAL2889089.1"/>
    </source>
</evidence>
<dbReference type="Gene3D" id="3.40.720.10">
    <property type="entry name" value="Alkaline Phosphatase, subunit A"/>
    <property type="match status" value="1"/>
</dbReference>
<dbReference type="InterPro" id="IPR001952">
    <property type="entry name" value="Alkaline_phosphatase"/>
</dbReference>
<dbReference type="InterPro" id="IPR017850">
    <property type="entry name" value="Alkaline_phosphatase_core_sf"/>
</dbReference>
<dbReference type="PANTHER" id="PTHR11596">
    <property type="entry name" value="ALKALINE PHOSPHATASE"/>
    <property type="match status" value="1"/>
</dbReference>